<dbReference type="PANTHER" id="PTHR10519:SF74">
    <property type="entry name" value="GAMMA-AMINOBUTYRIC ACID TYPE B RECEPTOR SUBUNIT 2"/>
    <property type="match status" value="1"/>
</dbReference>
<protein>
    <submittedName>
        <fullName evidence="10">Gamma-aminobutyric acid type B receptor subunit 2</fullName>
    </submittedName>
</protein>
<evidence type="ECO:0000256" key="8">
    <source>
        <dbReference type="ARBA" id="ARBA00023224"/>
    </source>
</evidence>
<keyword evidence="4" id="KW-0297">G-protein coupled receptor</keyword>
<dbReference type="InterPro" id="IPR028082">
    <property type="entry name" value="Peripla_BP_I"/>
</dbReference>
<evidence type="ECO:0000259" key="9">
    <source>
        <dbReference type="Pfam" id="PF01094"/>
    </source>
</evidence>
<dbReference type="GO" id="GO:0007214">
    <property type="term" value="P:gamma-aminobutyric acid signaling pathway"/>
    <property type="evidence" value="ECO:0007669"/>
    <property type="project" value="TreeGrafter"/>
</dbReference>
<keyword evidence="5" id="KW-0472">Membrane</keyword>
<dbReference type="Pfam" id="PF01094">
    <property type="entry name" value="ANF_receptor"/>
    <property type="match status" value="1"/>
</dbReference>
<dbReference type="SUPFAM" id="SSF53822">
    <property type="entry name" value="Periplasmic binding protein-like I"/>
    <property type="match status" value="1"/>
</dbReference>
<keyword evidence="8" id="KW-0807">Transducer</keyword>
<feature type="domain" description="Receptor ligand binding region" evidence="9">
    <location>
        <begin position="395"/>
        <end position="519"/>
    </location>
</feature>
<dbReference type="PANTHER" id="PTHR10519">
    <property type="entry name" value="GABA-B RECEPTOR"/>
    <property type="match status" value="1"/>
</dbReference>
<evidence type="ECO:0000256" key="5">
    <source>
        <dbReference type="ARBA" id="ARBA00023136"/>
    </source>
</evidence>
<dbReference type="Proteomes" id="UP001174136">
    <property type="component" value="Unassembled WGS sequence"/>
</dbReference>
<reference evidence="10" key="1">
    <citation type="journal article" date="2023" name="Front. Mar. Sci.">
        <title>A new Merluccius polli reference genome to investigate the effects of global change in West African waters.</title>
        <authorList>
            <person name="Mateo J.L."/>
            <person name="Blanco-Fernandez C."/>
            <person name="Garcia-Vazquez E."/>
            <person name="Machado-Schiaffino G."/>
        </authorList>
    </citation>
    <scope>NUCLEOTIDE SEQUENCE</scope>
    <source>
        <strain evidence="10">C29</strain>
        <tissue evidence="10">Fin</tissue>
    </source>
</reference>
<proteinExistence type="predicted"/>
<keyword evidence="7" id="KW-0325">Glycoprotein</keyword>
<dbReference type="EMBL" id="JAOPHQ010001727">
    <property type="protein sequence ID" value="KAK0149646.1"/>
    <property type="molecule type" value="Genomic_DNA"/>
</dbReference>
<gene>
    <name evidence="10" type="primary">Gabbr2_1</name>
    <name evidence="10" type="ORF">N1851_009600</name>
</gene>
<dbReference type="GO" id="GO:0038039">
    <property type="term" value="C:G protein-coupled receptor heterodimeric complex"/>
    <property type="evidence" value="ECO:0007669"/>
    <property type="project" value="TreeGrafter"/>
</dbReference>
<evidence type="ECO:0000256" key="6">
    <source>
        <dbReference type="ARBA" id="ARBA00023170"/>
    </source>
</evidence>
<keyword evidence="2" id="KW-0812">Transmembrane</keyword>
<evidence type="ECO:0000256" key="3">
    <source>
        <dbReference type="ARBA" id="ARBA00022989"/>
    </source>
</evidence>
<dbReference type="InterPro" id="IPR000337">
    <property type="entry name" value="GPCR_3"/>
</dbReference>
<accession>A0AA47P3R2</accession>
<comment type="subcellular location">
    <subcellularLocation>
        <location evidence="1">Membrane</location>
        <topology evidence="1">Multi-pass membrane protein</topology>
    </subcellularLocation>
</comment>
<keyword evidence="6 10" id="KW-0675">Receptor</keyword>
<dbReference type="Gene3D" id="3.40.50.2300">
    <property type="match status" value="2"/>
</dbReference>
<keyword evidence="3" id="KW-1133">Transmembrane helix</keyword>
<keyword evidence="11" id="KW-1185">Reference proteome</keyword>
<dbReference type="AlphaFoldDB" id="A0AA47P3R2"/>
<dbReference type="PRINTS" id="PR01176">
    <property type="entry name" value="GABABRECEPTR"/>
</dbReference>
<dbReference type="GO" id="GO:0004965">
    <property type="term" value="F:G protein-coupled GABA receptor activity"/>
    <property type="evidence" value="ECO:0007669"/>
    <property type="project" value="InterPro"/>
</dbReference>
<evidence type="ECO:0000313" key="11">
    <source>
        <dbReference type="Proteomes" id="UP001174136"/>
    </source>
</evidence>
<evidence type="ECO:0000256" key="2">
    <source>
        <dbReference type="ARBA" id="ARBA00022692"/>
    </source>
</evidence>
<evidence type="ECO:0000256" key="4">
    <source>
        <dbReference type="ARBA" id="ARBA00023040"/>
    </source>
</evidence>
<evidence type="ECO:0000256" key="1">
    <source>
        <dbReference type="ARBA" id="ARBA00004141"/>
    </source>
</evidence>
<organism evidence="10 11">
    <name type="scientific">Merluccius polli</name>
    <name type="common">Benguela hake</name>
    <name type="synonym">Merluccius cadenati</name>
    <dbReference type="NCBI Taxonomy" id="89951"/>
    <lineage>
        <taxon>Eukaryota</taxon>
        <taxon>Metazoa</taxon>
        <taxon>Chordata</taxon>
        <taxon>Craniata</taxon>
        <taxon>Vertebrata</taxon>
        <taxon>Euteleostomi</taxon>
        <taxon>Actinopterygii</taxon>
        <taxon>Neopterygii</taxon>
        <taxon>Teleostei</taxon>
        <taxon>Neoteleostei</taxon>
        <taxon>Acanthomorphata</taxon>
        <taxon>Zeiogadaria</taxon>
        <taxon>Gadariae</taxon>
        <taxon>Gadiformes</taxon>
        <taxon>Gadoidei</taxon>
        <taxon>Merlucciidae</taxon>
        <taxon>Merluccius</taxon>
    </lineage>
</organism>
<name>A0AA47P3R2_MERPO</name>
<dbReference type="InterPro" id="IPR002455">
    <property type="entry name" value="GPCR3_GABA-B"/>
</dbReference>
<comment type="caution">
    <text evidence="10">The sequence shown here is derived from an EMBL/GenBank/DDBJ whole genome shotgun (WGS) entry which is preliminary data.</text>
</comment>
<evidence type="ECO:0000313" key="10">
    <source>
        <dbReference type="EMBL" id="KAK0149646.1"/>
    </source>
</evidence>
<dbReference type="InterPro" id="IPR001828">
    <property type="entry name" value="ANF_lig-bd_rcpt"/>
</dbReference>
<dbReference type="PRINTS" id="PR00248">
    <property type="entry name" value="GPCRMGR"/>
</dbReference>
<sequence length="534" mass="58140">MMIKSSAGRFLPPARRRRASRLRAESGLPGPCKASPHFKVCATPTHCLVWDGLPGLAVLYRPYGTTTTTTGGAQTLPGLVLDGPGLAVPSGTVRSHRVRTVGTAGGFFFLCLCCPLAHKQPQLLSLASLLNRGGKRSRVCKPPIASPPPRLLQCLPGATQGNWVQSQAKLQGISEQGKRLGSPLQPRCGTGCPGLSSENTVEQQWTYISAAMYEATANSIGHKSRNHQDWFDDNSDTIHNLLNDMHKEQQITLDIPSSTNTRQHWKAAQRKGQKDQNSILLRWDKHFDTLLDQDSDADPTILDRPPEPPPIHDLSLSPTFQVVAVHSLENNKSRPATDNIPAELLKMRRLAMLVLTCLTASTLCLAQVRNPMPVLWVMPVATVTPGEQNATAALAPAVSLALDDLKRQGGSQIHLQLLDSQCDSATALKGLFDAMWEDPGHMIIFGGVCPQVTAVLARSVHALNMVQLSFTAVSAGLSDRRRYPSLFSTVPSDRAFNTALVQLLHHFGWIRVALLTQDGVRLSQVLPPHHQPPH</sequence>
<evidence type="ECO:0000256" key="7">
    <source>
        <dbReference type="ARBA" id="ARBA00023180"/>
    </source>
</evidence>